<protein>
    <submittedName>
        <fullName evidence="4">Uncharacterized protein</fullName>
    </submittedName>
</protein>
<accession>A0A3Q0IZK6</accession>
<feature type="compositionally biased region" description="Polar residues" evidence="2">
    <location>
        <begin position="1033"/>
        <end position="1046"/>
    </location>
</feature>
<feature type="compositionally biased region" description="Polar residues" evidence="2">
    <location>
        <begin position="52"/>
        <end position="63"/>
    </location>
</feature>
<feature type="compositionally biased region" description="Polar residues" evidence="2">
    <location>
        <begin position="1210"/>
        <end position="1219"/>
    </location>
</feature>
<reference evidence="4" key="1">
    <citation type="submission" date="2025-08" db="UniProtKB">
        <authorList>
            <consortium name="RefSeq"/>
        </authorList>
    </citation>
    <scope>IDENTIFICATION</scope>
</reference>
<evidence type="ECO:0000256" key="2">
    <source>
        <dbReference type="SAM" id="MobiDB-lite"/>
    </source>
</evidence>
<dbReference type="RefSeq" id="XP_026680133.1">
    <property type="nucleotide sequence ID" value="XM_026824332.1"/>
</dbReference>
<dbReference type="PaxDb" id="121845-A0A3Q0IZK6"/>
<feature type="region of interest" description="Disordered" evidence="2">
    <location>
        <begin position="1087"/>
        <end position="1142"/>
    </location>
</feature>
<feature type="region of interest" description="Disordered" evidence="2">
    <location>
        <begin position="1990"/>
        <end position="2035"/>
    </location>
</feature>
<feature type="compositionally biased region" description="Low complexity" evidence="2">
    <location>
        <begin position="35"/>
        <end position="44"/>
    </location>
</feature>
<feature type="compositionally biased region" description="Polar residues" evidence="2">
    <location>
        <begin position="1118"/>
        <end position="1127"/>
    </location>
</feature>
<feature type="compositionally biased region" description="Low complexity" evidence="2">
    <location>
        <begin position="547"/>
        <end position="564"/>
    </location>
</feature>
<dbReference type="KEGG" id="dci:103510226"/>
<feature type="compositionally biased region" description="Basic and acidic residues" evidence="2">
    <location>
        <begin position="1180"/>
        <end position="1209"/>
    </location>
</feature>
<feature type="region of interest" description="Disordered" evidence="2">
    <location>
        <begin position="1407"/>
        <end position="1435"/>
    </location>
</feature>
<sequence length="2190" mass="252959">MLRNREPLDFTRPKDHLIKNEYDDEIPNYKIPKLESSQEQNNDNSENDESQHSYQNNFDQESASPFRPNLNVYTLDNENKQFPFSAEERFRVRNSLKKPEPDHFDEDKSFGYEPDHFDEDKSFGYGKFSEEDQRESEFDGFEDGADEKRDPESQLHRFMSPSQHLATMKNVPTNHAGNVVESHIVKQIPIAFKTVIKPVNYGPGYYSPTPQKFHRTQNGIQPPFRPSPQIQNQGRFAGQQAHDHRHTAEYLGHGKFHTQSREQAGRNLQPDIVPALEYDISHHFNEPQKQNEHRFQTNIPHYPQAKFNIPQRNTQEDFSNFDSTAKISPQLGTPLSSVESSNNPSGQNIFSDPTKVKSFANMNIHRFNSGGQPVFVPTSPNADNNVNVHHQPSFGLTGNVRPTNANFNVNANGHIYQNQLETPTIPTKSSSSDATQGLVVYHPTKSQMKSVSHVLITPPTVERKQKYNNQPQIQEKNFQYTTTDNGSQKHIKIEIPHLVPQTSQKPTPTQQSDINRFRYLNNYNRQPTNTLQQINKQNRVPLENNRPRNINPSQNNNNNEFRNIPVRDQNRNGNFRPSIPAPRPTFTLQQIQSIKNSNLPPHIREYNEGNNRPKYDFSQIKNSHSIQKPYEQSNPQHYENSQNAPFEYKSHYSNQHSQRPHVTSYNNNENSPYKSQTFGRYNNDNDEPTESDESEEENNNNNSEEGEGNDERIRPKDPIHHDTDSKEHYLKNNAQHYFEQKYQTPNDNKEFVQNIKLPQKLPKIIDKLRVTNEFTNVNVNQFNKYHPDNTELHFLPTPTPEMHLIEHKGKAKTLVFTPSQRDPLSNNLELSTPSYTLQDPNIPVHNLESSTMLPPLHFSHNLQSSTISPPHFSTTPSSIPEHPVPLLSPQQFLPPTTPLTPYYTTSIRPEEQSQFVPPEREHFLQIQTPMPTTYEQLQHQLQGHGQSQPQLISHEEPRPQFYFNQQYPFEVPQENQNLNSPPHHQQVLENFVPQQGYVHHSPRPHHIQRLPLGFPSNPDLQNFDPHNPHPNHLQLSQPQPQVNYPPNLEQFQLSQLAEHPLLEEQQQFFPLQNMNAPGRMVHTIYPHKKSDENHSNEREGNDNFGKESQRYDMDREYSSNVNRYSDNSQERNSDLQDENSTTCQLSQLADHPLLEEQQQFFPLQNMNAPGRMVHTIYPHKKSDENHSNEREGNDNFGKESQRYDMDREYSSNVNRYSDNSQERNLDLVSNEESAEHGPSQAGSRNSRTDSKIQFDYVDSKTRIQPHGVNIVGENVKVKESRQGKKQSDEEADNDESSTVSSHIYHEKTSGESYEQNTGSPVNDLVQKYVDNYNKQESKHNEQISEPDVVIQKSLQTEYRLYSQENENTQEENRFVPLNYVTPVPSNNENTNGNTNILNGHIQTFQLSDKNSGNINTNNENPFATKKPEQNSSPQQQQIPYILNGNAQSFQLPEIHNGKFVDSKKPQINFNTQAHHSPQIQHHHITQHIRGNHNNNVQENKGNTKVNKEYKIAQIVQNGPNFQHHQQLPKSQTFSNGPVNNIGNLLKTNDAPVLLHNRGENLNNNHNQPVNTLSSHQPIPSQEFINQNIQNFQRNNQNFQRENQNFAQIKSNIHNLQSHQITQNQPIKHIPNNHQHYDIFGEYVQKTQIKEPYRFETPTLNENLKAYLSNPNQFNVYHANNRHNPQTTQVFQPIVLDFDNPNSNFYYKNKYNGIIGGNVKRPEVSDPVKLPSNLVNGVESESIIAKKVKHPSIHDLSSDQSEVSTKTINITGTGLINPHLHNKTSKPTTKRKENNSNEQLTPMMTYLTISQNTNGNQTSFEFNTRDTTSTKNSSNTFHFKNNENNIPILSLSDTKAADKIRDSKNKNTEDIGHPVKNYNINEKKHLEDKIKIELGNKQKPEESYEKMEFLNDNIGTFSSNVENINEKKHLEDKIKIELGNKQKPEESYEKMEFLNDNIGTFSSNVEVIQLLPQQISKKSINKTSVRSCKVTKYNNDNDEPTESDESEEENNNNNSEEGEGNDERIRPKDPIHHDTDSKEHYLKNNAQHYFEQKYQTPNDNKEFVQNIKLPQKRKNGLHSNEYAFDEDTTHKLVHDKNDHLNNNYSMRIINLLKNNSTDKSNELNNSLDLNVDKTNEEKNKYSTHNGHGHIFDALDILGSRNKDDIDSELLKILLSSDNISTQSKGKEDEKI</sequence>
<feature type="region of interest" description="Disordered" evidence="2">
    <location>
        <begin position="1017"/>
        <end position="1046"/>
    </location>
</feature>
<feature type="compositionally biased region" description="Basic and acidic residues" evidence="2">
    <location>
        <begin position="602"/>
        <end position="615"/>
    </location>
</feature>
<feature type="compositionally biased region" description="Basic and acidic residues" evidence="2">
    <location>
        <begin position="2020"/>
        <end position="2035"/>
    </location>
</feature>
<evidence type="ECO:0000256" key="1">
    <source>
        <dbReference type="SAM" id="Coils"/>
    </source>
</evidence>
<gene>
    <name evidence="4" type="primary">LOC103510226</name>
</gene>
<feature type="compositionally biased region" description="Polar residues" evidence="2">
    <location>
        <begin position="1407"/>
        <end position="1421"/>
    </location>
</feature>
<feature type="region of interest" description="Disordered" evidence="2">
    <location>
        <begin position="1179"/>
        <end position="1250"/>
    </location>
</feature>
<feature type="region of interest" description="Disordered" evidence="2">
    <location>
        <begin position="1"/>
        <end position="69"/>
    </location>
</feature>
<feature type="compositionally biased region" description="Polar residues" evidence="2">
    <location>
        <begin position="526"/>
        <end position="538"/>
    </location>
</feature>
<feature type="compositionally biased region" description="Basic and acidic residues" evidence="2">
    <location>
        <begin position="1088"/>
        <end position="1117"/>
    </location>
</feature>
<feature type="compositionally biased region" description="Acidic residues" evidence="2">
    <location>
        <begin position="1995"/>
        <end position="2019"/>
    </location>
</feature>
<keyword evidence="3" id="KW-1185">Reference proteome</keyword>
<feature type="region of interest" description="Disordered" evidence="2">
    <location>
        <begin position="130"/>
        <end position="153"/>
    </location>
</feature>
<feature type="region of interest" description="Disordered" evidence="2">
    <location>
        <begin position="1771"/>
        <end position="1799"/>
    </location>
</feature>
<feature type="compositionally biased region" description="Polar residues" evidence="2">
    <location>
        <begin position="652"/>
        <end position="680"/>
    </location>
</feature>
<feature type="compositionally biased region" description="Basic and acidic residues" evidence="2">
    <location>
        <begin position="709"/>
        <end position="724"/>
    </location>
</feature>
<feature type="compositionally biased region" description="Polar residues" evidence="2">
    <location>
        <begin position="586"/>
        <end position="599"/>
    </location>
</feature>
<feature type="region of interest" description="Disordered" evidence="2">
    <location>
        <begin position="652"/>
        <end position="724"/>
    </location>
</feature>
<keyword evidence="1" id="KW-0175">Coiled coil</keyword>
<feature type="coiled-coil region" evidence="1">
    <location>
        <begin position="1581"/>
        <end position="1608"/>
    </location>
</feature>
<organism evidence="3 4">
    <name type="scientific">Diaphorina citri</name>
    <name type="common">Asian citrus psyllid</name>
    <dbReference type="NCBI Taxonomy" id="121845"/>
    <lineage>
        <taxon>Eukaryota</taxon>
        <taxon>Metazoa</taxon>
        <taxon>Ecdysozoa</taxon>
        <taxon>Arthropoda</taxon>
        <taxon>Hexapoda</taxon>
        <taxon>Insecta</taxon>
        <taxon>Pterygota</taxon>
        <taxon>Neoptera</taxon>
        <taxon>Paraneoptera</taxon>
        <taxon>Hemiptera</taxon>
        <taxon>Sternorrhyncha</taxon>
        <taxon>Psylloidea</taxon>
        <taxon>Psyllidae</taxon>
        <taxon>Diaphorininae</taxon>
        <taxon>Diaphorina</taxon>
    </lineage>
</organism>
<name>A0A3Q0IZK6_DIACI</name>
<feature type="region of interest" description="Disordered" evidence="2">
    <location>
        <begin position="526"/>
        <end position="617"/>
    </location>
</feature>
<dbReference type="GeneID" id="103510226"/>
<feature type="compositionally biased region" description="Basic and acidic residues" evidence="2">
    <location>
        <begin position="1275"/>
        <end position="1288"/>
    </location>
</feature>
<evidence type="ECO:0000313" key="3">
    <source>
        <dbReference type="Proteomes" id="UP000079169"/>
    </source>
</evidence>
<feature type="region of interest" description="Disordered" evidence="2">
    <location>
        <begin position="1263"/>
        <end position="1318"/>
    </location>
</feature>
<evidence type="ECO:0000313" key="4">
    <source>
        <dbReference type="RefSeq" id="XP_026680133.1"/>
    </source>
</evidence>
<proteinExistence type="predicted"/>
<feature type="compositionally biased region" description="Basic and acidic residues" evidence="2">
    <location>
        <begin position="1"/>
        <end position="21"/>
    </location>
</feature>
<feature type="compositionally biased region" description="Acidic residues" evidence="2">
    <location>
        <begin position="684"/>
        <end position="708"/>
    </location>
</feature>
<dbReference type="Proteomes" id="UP000079169">
    <property type="component" value="Unplaced"/>
</dbReference>